<dbReference type="EMBL" id="SDMK01000004">
    <property type="protein sequence ID" value="RXS93834.1"/>
    <property type="molecule type" value="Genomic_DNA"/>
</dbReference>
<evidence type="ECO:0000256" key="6">
    <source>
        <dbReference type="PROSITE-ProRule" id="PRU10060"/>
    </source>
</evidence>
<sequence>MQRRAFLRNAAGSLGAAALLPAARALALDSTSSPVRLNPVHLNQAGYSTGRAKYATVNAQAAQFTIRPAAGGASAFQAALSEARSDAASGDTIRIADFSGFSRAGLWRLALDNGEVSPAFPIGPRPYHDALRLTMRAYYGQRCGCNVNLGGGYHYPACHLRGAWHPSSGKSGAVTNHGGWHDAGDYGRYVVNSAITVGTLLWAWELYTPQLRTLALGIPESGGKTPDFLAEVRWNLNWMLSMQDADGGVWHKQTSEQFCGFVMPQSDTSTSYVIGTGSTPYKSTGATVGLAAAAAIAARCYGPYDAAFAQRCLSAARKAWTWALSHPAVLFRNPPGVSTGGYEQNDVTDDTLWAAAELYRTTGESQYEQAFGAVVSTRLGNLALTPPGWGNVFSMACWAYAYSGHNADSQLTDAIVKATVETADALVRTAQGNGYGQTLAAAAYNWGSNGEAANQSLLLLVAYQLASNPAYKAAALANLDYLLGRNCFGVSWVTQLGSNPFQHPHHRPSAADGLPAPWPGLLSGGPNAHPADPAANALGQRPPMRMWIDDQGAYSVNEVAINWNAPLVFLLAAVQS</sequence>
<keyword evidence="4 6" id="KW-0326">Glycosidase</keyword>
<protein>
    <recommendedName>
        <fullName evidence="7">Endoglucanase</fullName>
        <ecNumber evidence="7">3.2.1.4</ecNumber>
    </recommendedName>
</protein>
<dbReference type="InterPro" id="IPR001701">
    <property type="entry name" value="Glyco_hydro_9"/>
</dbReference>
<dbReference type="GO" id="GO:0030245">
    <property type="term" value="P:cellulose catabolic process"/>
    <property type="evidence" value="ECO:0007669"/>
    <property type="project" value="UniProtKB-KW"/>
</dbReference>
<name>A0A4V1NUY1_9BACT</name>
<evidence type="ECO:0000256" key="5">
    <source>
        <dbReference type="ARBA" id="ARBA00023326"/>
    </source>
</evidence>
<evidence type="ECO:0000256" key="1">
    <source>
        <dbReference type="ARBA" id="ARBA00007072"/>
    </source>
</evidence>
<dbReference type="InterPro" id="IPR013783">
    <property type="entry name" value="Ig-like_fold"/>
</dbReference>
<reference evidence="11 12" key="1">
    <citation type="journal article" date="2016" name="Int. J. Syst. Evol. Microbiol.">
        <title>Acidipila dinghuensis sp. nov., an acidobacterium isolated from forest soil.</title>
        <authorList>
            <person name="Jiang Y.W."/>
            <person name="Wang J."/>
            <person name="Chen M.H."/>
            <person name="Lv Y.Y."/>
            <person name="Qiu L.H."/>
        </authorList>
    </citation>
    <scope>NUCLEOTIDE SEQUENCE [LARGE SCALE GENOMIC DNA]</scope>
    <source>
        <strain evidence="11 12">DHOF10</strain>
    </source>
</reference>
<comment type="catalytic activity">
    <reaction evidence="7">
        <text>Endohydrolysis of (1-&gt;4)-beta-D-glucosidic linkages in cellulose, lichenin and cereal beta-D-glucans.</text>
        <dbReference type="EC" id="3.2.1.4"/>
    </reaction>
</comment>
<evidence type="ECO:0000313" key="12">
    <source>
        <dbReference type="Proteomes" id="UP000290253"/>
    </source>
</evidence>
<dbReference type="SUPFAM" id="SSF48208">
    <property type="entry name" value="Six-hairpin glycosidases"/>
    <property type="match status" value="1"/>
</dbReference>
<dbReference type="InterPro" id="IPR006311">
    <property type="entry name" value="TAT_signal"/>
</dbReference>
<dbReference type="InterPro" id="IPR004197">
    <property type="entry name" value="Cellulase_Ig-like"/>
</dbReference>
<evidence type="ECO:0000259" key="10">
    <source>
        <dbReference type="Pfam" id="PF02927"/>
    </source>
</evidence>
<dbReference type="Gene3D" id="1.50.10.10">
    <property type="match status" value="1"/>
</dbReference>
<organism evidence="11 12">
    <name type="scientific">Silvibacterium dinghuense</name>
    <dbReference type="NCBI Taxonomy" id="1560006"/>
    <lineage>
        <taxon>Bacteria</taxon>
        <taxon>Pseudomonadati</taxon>
        <taxon>Acidobacteriota</taxon>
        <taxon>Terriglobia</taxon>
        <taxon>Terriglobales</taxon>
        <taxon>Acidobacteriaceae</taxon>
        <taxon>Silvibacterium</taxon>
    </lineage>
</organism>
<dbReference type="Pfam" id="PF00759">
    <property type="entry name" value="Glyco_hydro_9"/>
    <property type="match status" value="1"/>
</dbReference>
<evidence type="ECO:0000256" key="8">
    <source>
        <dbReference type="SAM" id="MobiDB-lite"/>
    </source>
</evidence>
<feature type="domain" description="Glycoside hydrolase family 9" evidence="9">
    <location>
        <begin position="127"/>
        <end position="571"/>
    </location>
</feature>
<keyword evidence="7" id="KW-0732">Signal</keyword>
<evidence type="ECO:0000256" key="3">
    <source>
        <dbReference type="ARBA" id="ARBA00023277"/>
    </source>
</evidence>
<evidence type="ECO:0000313" key="11">
    <source>
        <dbReference type="EMBL" id="RXS93834.1"/>
    </source>
</evidence>
<evidence type="ECO:0000259" key="9">
    <source>
        <dbReference type="Pfam" id="PF00759"/>
    </source>
</evidence>
<evidence type="ECO:0000256" key="7">
    <source>
        <dbReference type="RuleBase" id="RU361166"/>
    </source>
</evidence>
<evidence type="ECO:0000256" key="2">
    <source>
        <dbReference type="ARBA" id="ARBA00022801"/>
    </source>
</evidence>
<dbReference type="PROSITE" id="PS00698">
    <property type="entry name" value="GH9_3"/>
    <property type="match status" value="1"/>
</dbReference>
<dbReference type="SUPFAM" id="SSF81296">
    <property type="entry name" value="E set domains"/>
    <property type="match status" value="1"/>
</dbReference>
<keyword evidence="2 6" id="KW-0378">Hydrolase</keyword>
<evidence type="ECO:0000256" key="4">
    <source>
        <dbReference type="ARBA" id="ARBA00023295"/>
    </source>
</evidence>
<dbReference type="Pfam" id="PF02927">
    <property type="entry name" value="CelD_N"/>
    <property type="match status" value="1"/>
</dbReference>
<dbReference type="RefSeq" id="WP_129209682.1">
    <property type="nucleotide sequence ID" value="NZ_BMGU01000002.1"/>
</dbReference>
<keyword evidence="12" id="KW-1185">Reference proteome</keyword>
<feature type="signal peptide" evidence="7">
    <location>
        <begin position="1"/>
        <end position="27"/>
    </location>
</feature>
<feature type="active site" evidence="6">
    <location>
        <position position="549"/>
    </location>
</feature>
<dbReference type="PANTHER" id="PTHR22298">
    <property type="entry name" value="ENDO-1,4-BETA-GLUCANASE"/>
    <property type="match status" value="1"/>
</dbReference>
<dbReference type="Proteomes" id="UP000290253">
    <property type="component" value="Unassembled WGS sequence"/>
</dbReference>
<dbReference type="InterPro" id="IPR014756">
    <property type="entry name" value="Ig_E-set"/>
</dbReference>
<dbReference type="Gene3D" id="2.60.40.10">
    <property type="entry name" value="Immunoglobulins"/>
    <property type="match status" value="1"/>
</dbReference>
<accession>A0A4V1NUY1</accession>
<gene>
    <name evidence="11" type="ORF">ESZ00_17495</name>
</gene>
<feature type="chain" id="PRO_5021038843" description="Endoglucanase" evidence="7">
    <location>
        <begin position="28"/>
        <end position="576"/>
    </location>
</feature>
<dbReference type="InterPro" id="IPR012341">
    <property type="entry name" value="6hp_glycosidase-like_sf"/>
</dbReference>
<dbReference type="GO" id="GO:0008810">
    <property type="term" value="F:cellulase activity"/>
    <property type="evidence" value="ECO:0007669"/>
    <property type="project" value="UniProtKB-EC"/>
</dbReference>
<dbReference type="InterPro" id="IPR008928">
    <property type="entry name" value="6-hairpin_glycosidase_sf"/>
</dbReference>
<comment type="similarity">
    <text evidence="1 6 7">Belongs to the glycosyl hydrolase 9 (cellulase E) family.</text>
</comment>
<proteinExistence type="inferred from homology"/>
<feature type="active site" evidence="6">
    <location>
        <position position="558"/>
    </location>
</feature>
<dbReference type="OrthoDB" id="9758662at2"/>
<keyword evidence="7" id="KW-0136">Cellulose degradation</keyword>
<feature type="compositionally biased region" description="Low complexity" evidence="8">
    <location>
        <begin position="526"/>
        <end position="536"/>
    </location>
</feature>
<comment type="caution">
    <text evidence="11">The sequence shown here is derived from an EMBL/GenBank/DDBJ whole genome shotgun (WGS) entry which is preliminary data.</text>
</comment>
<keyword evidence="3 6" id="KW-0119">Carbohydrate metabolism</keyword>
<dbReference type="InterPro" id="IPR033126">
    <property type="entry name" value="Glyco_hydro_9_Asp/Glu_AS"/>
</dbReference>
<dbReference type="CDD" id="cd02850">
    <property type="entry name" value="E_set_Cellulase_N"/>
    <property type="match status" value="1"/>
</dbReference>
<feature type="region of interest" description="Disordered" evidence="8">
    <location>
        <begin position="502"/>
        <end position="536"/>
    </location>
</feature>
<dbReference type="PROSITE" id="PS51318">
    <property type="entry name" value="TAT"/>
    <property type="match status" value="1"/>
</dbReference>
<dbReference type="EC" id="3.2.1.4" evidence="7"/>
<dbReference type="AlphaFoldDB" id="A0A4V1NUY1"/>
<feature type="domain" description="Cellulase Ig-like" evidence="10">
    <location>
        <begin position="39"/>
        <end position="113"/>
    </location>
</feature>
<keyword evidence="5 6" id="KW-0624">Polysaccharide degradation</keyword>